<keyword evidence="2" id="KW-0496">Mitochondrion</keyword>
<organism evidence="5 7">
    <name type="scientific">Rotaria sordida</name>
    <dbReference type="NCBI Taxonomy" id="392033"/>
    <lineage>
        <taxon>Eukaryota</taxon>
        <taxon>Metazoa</taxon>
        <taxon>Spiralia</taxon>
        <taxon>Gnathifera</taxon>
        <taxon>Rotifera</taxon>
        <taxon>Eurotatoria</taxon>
        <taxon>Bdelloidea</taxon>
        <taxon>Philodinida</taxon>
        <taxon>Philodinidae</taxon>
        <taxon>Rotaria</taxon>
    </lineage>
</organism>
<keyword evidence="2" id="KW-0999">Mitochondrion inner membrane</keyword>
<comment type="subcellular location">
    <subcellularLocation>
        <location evidence="2">Mitochondrion inner membrane</location>
    </subcellularLocation>
</comment>
<evidence type="ECO:0000313" key="6">
    <source>
        <dbReference type="EMBL" id="CAF1614653.1"/>
    </source>
</evidence>
<evidence type="ECO:0000313" key="5">
    <source>
        <dbReference type="EMBL" id="CAF1377545.1"/>
    </source>
</evidence>
<evidence type="ECO:0000313" key="8">
    <source>
        <dbReference type="Proteomes" id="UP000663870"/>
    </source>
</evidence>
<feature type="region of interest" description="Disordered" evidence="3">
    <location>
        <begin position="159"/>
        <end position="187"/>
    </location>
</feature>
<dbReference type="InterPro" id="IPR006607">
    <property type="entry name" value="DM15"/>
</dbReference>
<dbReference type="GO" id="GO:0007005">
    <property type="term" value="P:mitochondrion organization"/>
    <property type="evidence" value="ECO:0007669"/>
    <property type="project" value="TreeGrafter"/>
</dbReference>
<keyword evidence="2" id="KW-0472">Membrane</keyword>
<dbReference type="EMBL" id="CAJNOH010004705">
    <property type="protein sequence ID" value="CAF1377545.1"/>
    <property type="molecule type" value="Genomic_DNA"/>
</dbReference>
<gene>
    <name evidence="6" type="ORF">JXQ802_LOCUS49814</name>
    <name evidence="5" type="ORF">PYM288_LOCUS33683</name>
</gene>
<dbReference type="AlphaFoldDB" id="A0A815JC46"/>
<dbReference type="PANTHER" id="PTHR23222">
    <property type="entry name" value="PROHIBITIN"/>
    <property type="match status" value="1"/>
</dbReference>
<dbReference type="SMART" id="SM00244">
    <property type="entry name" value="PHB"/>
    <property type="match status" value="1"/>
</dbReference>
<feature type="domain" description="Band 7" evidence="4">
    <location>
        <begin position="110"/>
        <end position="289"/>
    </location>
</feature>
<evidence type="ECO:0000256" key="2">
    <source>
        <dbReference type="RuleBase" id="RU366048"/>
    </source>
</evidence>
<dbReference type="CDD" id="cd03401">
    <property type="entry name" value="SPFH_prohibitin"/>
    <property type="match status" value="1"/>
</dbReference>
<protein>
    <recommendedName>
        <fullName evidence="2">Prohibitin</fullName>
    </recommendedName>
</protein>
<dbReference type="Pfam" id="PF21071">
    <property type="entry name" value="LARP1_HEAT"/>
    <property type="match status" value="1"/>
</dbReference>
<dbReference type="GO" id="GO:0048255">
    <property type="term" value="P:mRNA stabilization"/>
    <property type="evidence" value="ECO:0007669"/>
    <property type="project" value="InterPro"/>
</dbReference>
<dbReference type="EMBL" id="CAJNOL010006153">
    <property type="protein sequence ID" value="CAF1614653.1"/>
    <property type="molecule type" value="Genomic_DNA"/>
</dbReference>
<dbReference type="SMART" id="SM00684">
    <property type="entry name" value="DM15"/>
    <property type="match status" value="2"/>
</dbReference>
<dbReference type="InterPro" id="IPR000163">
    <property type="entry name" value="Prohibitin"/>
</dbReference>
<dbReference type="GO" id="GO:0000339">
    <property type="term" value="F:RNA cap binding"/>
    <property type="evidence" value="ECO:0007669"/>
    <property type="project" value="InterPro"/>
</dbReference>
<dbReference type="Pfam" id="PF01145">
    <property type="entry name" value="Band_7"/>
    <property type="match status" value="1"/>
</dbReference>
<keyword evidence="8" id="KW-1185">Reference proteome</keyword>
<dbReference type="Proteomes" id="UP000663870">
    <property type="component" value="Unassembled WGS sequence"/>
</dbReference>
<sequence length="313" mass="36499">MYNEFKQYAVEDAKTDHRYGVECLFRFYTYGLEKHFRQHVFEDFQQETLCDHEAGQLYGLEKFWAFLKYSRQKPKINSKLEEILKNYKNCEDFRVDEEFSVLGRIGIGLAIAGVDGGHRAVFSDRFQSVKLDVIEEGTHFMISWLHRPIIFDVRTRPRSVPSITGTKDIKAREKQSTSGDRSPLSPRRINEKSMNYILLFIISDLQTINITLRILYRVRAELLPKFFTNLGLDYEERVLPSITNEILKSVVAQFDVTECAAQFGLLLGVISIMHLSFGPEFTSAVELKQVAQQDIEKQRFFSRKNKRIIIKFV</sequence>
<comment type="similarity">
    <text evidence="1 2">Belongs to the prohibitin family.</text>
</comment>
<reference evidence="5" key="1">
    <citation type="submission" date="2021-02" db="EMBL/GenBank/DDBJ databases">
        <authorList>
            <person name="Nowell W R."/>
        </authorList>
    </citation>
    <scope>NUCLEOTIDE SEQUENCE</scope>
</reference>
<comment type="caution">
    <text evidence="5">The sequence shown here is derived from an EMBL/GenBank/DDBJ whole genome shotgun (WGS) entry which is preliminary data.</text>
</comment>
<dbReference type="PANTHER" id="PTHR23222:SF0">
    <property type="entry name" value="PROHIBITIN 1"/>
    <property type="match status" value="1"/>
</dbReference>
<proteinExistence type="inferred from homology"/>
<dbReference type="InterPro" id="IPR001107">
    <property type="entry name" value="Band_7"/>
</dbReference>
<evidence type="ECO:0000256" key="1">
    <source>
        <dbReference type="ARBA" id="ARBA00009658"/>
    </source>
</evidence>
<dbReference type="GO" id="GO:0005743">
    <property type="term" value="C:mitochondrial inner membrane"/>
    <property type="evidence" value="ECO:0007669"/>
    <property type="project" value="UniProtKB-SubCell"/>
</dbReference>
<name>A0A815JC46_9BILA</name>
<evidence type="ECO:0000313" key="7">
    <source>
        <dbReference type="Proteomes" id="UP000663854"/>
    </source>
</evidence>
<evidence type="ECO:0000256" key="3">
    <source>
        <dbReference type="SAM" id="MobiDB-lite"/>
    </source>
</evidence>
<dbReference type="Proteomes" id="UP000663854">
    <property type="component" value="Unassembled WGS sequence"/>
</dbReference>
<evidence type="ECO:0000259" key="4">
    <source>
        <dbReference type="SMART" id="SM00244"/>
    </source>
</evidence>
<accession>A0A815JC46</accession>